<dbReference type="KEGG" id="pgri:PgNI_01937"/>
<dbReference type="RefSeq" id="XP_030987796.1">
    <property type="nucleotide sequence ID" value="XM_031122008.1"/>
</dbReference>
<evidence type="ECO:0000259" key="5">
    <source>
        <dbReference type="Pfam" id="PF07731"/>
    </source>
</evidence>
<dbReference type="Gene3D" id="2.60.40.420">
    <property type="entry name" value="Cupredoxins - blue copper proteins"/>
    <property type="match status" value="3"/>
</dbReference>
<evidence type="ECO:0000256" key="1">
    <source>
        <dbReference type="ARBA" id="ARBA00010609"/>
    </source>
</evidence>
<dbReference type="CDD" id="cd13889">
    <property type="entry name" value="CuRO_3_BOD"/>
    <property type="match status" value="1"/>
</dbReference>
<evidence type="ECO:0000256" key="3">
    <source>
        <dbReference type="SAM" id="MobiDB-lite"/>
    </source>
</evidence>
<reference evidence="8" key="2">
    <citation type="submission" date="2019-10" db="EMBL/GenBank/DDBJ databases">
        <authorList>
            <consortium name="NCBI Genome Project"/>
        </authorList>
    </citation>
    <scope>NUCLEOTIDE SEQUENCE</scope>
    <source>
        <strain evidence="8">NI907</strain>
    </source>
</reference>
<dbReference type="InterPro" id="IPR045087">
    <property type="entry name" value="Cu-oxidase_fam"/>
</dbReference>
<dbReference type="Pfam" id="PF07732">
    <property type="entry name" value="Cu-oxidase_3"/>
    <property type="match status" value="1"/>
</dbReference>
<dbReference type="InterPro" id="IPR011707">
    <property type="entry name" value="Cu-oxidase-like_N"/>
</dbReference>
<protein>
    <recommendedName>
        <fullName evidence="9">Bilirubin oxidase</fullName>
    </recommendedName>
</protein>
<dbReference type="Proteomes" id="UP000515153">
    <property type="component" value="Unplaced"/>
</dbReference>
<organism evidence="7 8">
    <name type="scientific">Pyricularia grisea</name>
    <name type="common">Crabgrass-specific blast fungus</name>
    <name type="synonym">Magnaporthe grisea</name>
    <dbReference type="NCBI Taxonomy" id="148305"/>
    <lineage>
        <taxon>Eukaryota</taxon>
        <taxon>Fungi</taxon>
        <taxon>Dikarya</taxon>
        <taxon>Ascomycota</taxon>
        <taxon>Pezizomycotina</taxon>
        <taxon>Sordariomycetes</taxon>
        <taxon>Sordariomycetidae</taxon>
        <taxon>Magnaporthales</taxon>
        <taxon>Pyriculariaceae</taxon>
        <taxon>Pyricularia</taxon>
    </lineage>
</organism>
<sequence length="629" mass="71252">MYFAGKFVQFLQFCGIIAVSQELPAAEDWPGYVYNISKPEQVAKETVIEDDPNDAVNVLGNWVSPEYKPLYSVALPIPPVLEPKQNYTNPTSGRPMHYYEMEIKPFLQQIYPNLGATRLVGYNAMSPGPTIIVPRGTETVMRVANSADQENAVHLHGSYSRAPWDGWAEDLTFPGQYKDYYYPNTMTARTMWYHDHAMHKTAENAYFGQAGIYIVTDPAEDSLNLPAGYGKFDIPLMLNSKQYNPDGTLYSPANERDSLWGDVIHVNGQPWPFFDVQPRKYRLRFLNAAVSRSFALYFAKTDDVNSRLDFQVIASDTGLFTEPVTTNKIYVSSGERYEIVFDFSQYIGESIEIRNIPDVDNLGTDRNYEKTGQVMKINVASTLAEPDTSEVPSRLRAVDFPPAGNGIDHSFRFHRSRSEWLINGVGFSDVQNRVLANVPRGTVEIWELENFSGGWTHPIHLHLVDFRILSRQGGRRNGVVEPYESKGLKDVVWLARNERVLVEAHYAPWDGVYMFHCHNLVHEDNDMMAVFNVTSLPDFGYDNSGRFVDPMQPEFRAQPYNKDEMGARSGSFAAQAIESKMRYLAEANPYPDPEGVESALTQYWATKTAEGAQSTPPPSPVSRVRRFRV</sequence>
<keyword evidence="2" id="KW-0186">Copper</keyword>
<dbReference type="InterPro" id="IPR011706">
    <property type="entry name" value="Cu-oxidase_C"/>
</dbReference>
<feature type="domain" description="Plastocyanin-like" evidence="5">
    <location>
        <begin position="409"/>
        <end position="534"/>
    </location>
</feature>
<feature type="region of interest" description="Disordered" evidence="3">
    <location>
        <begin position="607"/>
        <end position="629"/>
    </location>
</feature>
<dbReference type="PANTHER" id="PTHR48267">
    <property type="entry name" value="CUPREDOXIN SUPERFAMILY PROTEIN"/>
    <property type="match status" value="1"/>
</dbReference>
<dbReference type="Pfam" id="PF00394">
    <property type="entry name" value="Cu-oxidase"/>
    <property type="match status" value="1"/>
</dbReference>
<dbReference type="Pfam" id="PF07731">
    <property type="entry name" value="Cu-oxidase_2"/>
    <property type="match status" value="1"/>
</dbReference>
<reference evidence="8" key="1">
    <citation type="journal article" date="2019" name="Mol. Biol. Evol.">
        <title>Blast fungal genomes show frequent chromosomal changes, gene gains and losses, and effector gene turnover.</title>
        <authorList>
            <person name="Gomez Luciano L.B."/>
            <person name="Jason Tsai I."/>
            <person name="Chuma I."/>
            <person name="Tosa Y."/>
            <person name="Chen Y.H."/>
            <person name="Li J.Y."/>
            <person name="Li M.Y."/>
            <person name="Jade Lu M.Y."/>
            <person name="Nakayashiki H."/>
            <person name="Li W.H."/>
        </authorList>
    </citation>
    <scope>NUCLEOTIDE SEQUENCE</scope>
    <source>
        <strain evidence="8">NI907</strain>
    </source>
</reference>
<dbReference type="SUPFAM" id="SSF49503">
    <property type="entry name" value="Cupredoxins"/>
    <property type="match status" value="3"/>
</dbReference>
<evidence type="ECO:0000259" key="6">
    <source>
        <dbReference type="Pfam" id="PF07732"/>
    </source>
</evidence>
<dbReference type="AlphaFoldDB" id="A0A6P8BL05"/>
<keyword evidence="7" id="KW-1185">Reference proteome</keyword>
<evidence type="ECO:0000313" key="7">
    <source>
        <dbReference type="Proteomes" id="UP000515153"/>
    </source>
</evidence>
<reference evidence="8" key="3">
    <citation type="submission" date="2025-08" db="UniProtKB">
        <authorList>
            <consortium name="RefSeq"/>
        </authorList>
    </citation>
    <scope>IDENTIFICATION</scope>
    <source>
        <strain evidence="8">NI907</strain>
    </source>
</reference>
<proteinExistence type="inferred from homology"/>
<evidence type="ECO:0000313" key="8">
    <source>
        <dbReference type="RefSeq" id="XP_030987796.1"/>
    </source>
</evidence>
<dbReference type="PANTHER" id="PTHR48267:SF1">
    <property type="entry name" value="BILIRUBIN OXIDASE"/>
    <property type="match status" value="1"/>
</dbReference>
<dbReference type="InterPro" id="IPR001117">
    <property type="entry name" value="Cu-oxidase_2nd"/>
</dbReference>
<dbReference type="GeneID" id="41956920"/>
<accession>A0A6P8BL05</accession>
<feature type="domain" description="Plastocyanin-like" evidence="4">
    <location>
        <begin position="272"/>
        <end position="345"/>
    </location>
</feature>
<evidence type="ECO:0000256" key="2">
    <source>
        <dbReference type="ARBA" id="ARBA00023008"/>
    </source>
</evidence>
<evidence type="ECO:0000259" key="4">
    <source>
        <dbReference type="Pfam" id="PF00394"/>
    </source>
</evidence>
<feature type="domain" description="Plastocyanin-like" evidence="6">
    <location>
        <begin position="111"/>
        <end position="219"/>
    </location>
</feature>
<dbReference type="GO" id="GO:0016491">
    <property type="term" value="F:oxidoreductase activity"/>
    <property type="evidence" value="ECO:0007669"/>
    <property type="project" value="InterPro"/>
</dbReference>
<evidence type="ECO:0008006" key="9">
    <source>
        <dbReference type="Google" id="ProtNLM"/>
    </source>
</evidence>
<dbReference type="GO" id="GO:0005507">
    <property type="term" value="F:copper ion binding"/>
    <property type="evidence" value="ECO:0007669"/>
    <property type="project" value="InterPro"/>
</dbReference>
<comment type="similarity">
    <text evidence="1">Belongs to the multicopper oxidase family.</text>
</comment>
<name>A0A6P8BL05_PYRGI</name>
<dbReference type="InterPro" id="IPR008972">
    <property type="entry name" value="Cupredoxin"/>
</dbReference>
<gene>
    <name evidence="8" type="ORF">PgNI_01937</name>
</gene>